<evidence type="ECO:0000313" key="7">
    <source>
        <dbReference type="EMBL" id="SVA46494.1"/>
    </source>
</evidence>
<evidence type="ECO:0000256" key="3">
    <source>
        <dbReference type="ARBA" id="ARBA00022692"/>
    </source>
</evidence>
<dbReference type="GO" id="GO:0005886">
    <property type="term" value="C:plasma membrane"/>
    <property type="evidence" value="ECO:0007669"/>
    <property type="project" value="InterPro"/>
</dbReference>
<dbReference type="NCBIfam" id="TIGR00544">
    <property type="entry name" value="lgt"/>
    <property type="match status" value="1"/>
</dbReference>
<evidence type="ECO:0008006" key="8">
    <source>
        <dbReference type="Google" id="ProtNLM"/>
    </source>
</evidence>
<dbReference type="Pfam" id="PF01790">
    <property type="entry name" value="LGT"/>
    <property type="match status" value="1"/>
</dbReference>
<evidence type="ECO:0000256" key="5">
    <source>
        <dbReference type="ARBA" id="ARBA00023136"/>
    </source>
</evidence>
<name>A0A381W1Z2_9ZZZZ</name>
<sequence>MDFILWWQTLPSKMDPVLLSIGSFSIYWYSTMYLVAFGVVYLLCRKEINNSKFTKLTLSEFEDLLSWCFIALILGARFGYVLFYNFEYYLENPLEILLPFSIQNGVWKFTGIAGMSYHGGLIGVLIAMWMYGRKRGLHLYTIADFMTPAIPLGYFFGRIGNFINGELYGRVTEASIGMYFPNSGNYELRHPSQLYEAFFEGIILFFLIKHLKNRFQGFNSGLYVFGYAFFRFFIEYFREPDVHLGFILFNLSMGQLLCLAMMGGAITIWITGYKLDSKN</sequence>
<dbReference type="PANTHER" id="PTHR30589">
    <property type="entry name" value="PROLIPOPROTEIN DIACYLGLYCERYL TRANSFERASE"/>
    <property type="match status" value="1"/>
</dbReference>
<accession>A0A381W1Z2</accession>
<keyword evidence="2" id="KW-0808">Transferase</keyword>
<protein>
    <recommendedName>
        <fullName evidence="8">Prolipoprotein diacylglyceryl transferase</fullName>
    </recommendedName>
</protein>
<keyword evidence="4 6" id="KW-1133">Transmembrane helix</keyword>
<evidence type="ECO:0000256" key="6">
    <source>
        <dbReference type="SAM" id="Phobius"/>
    </source>
</evidence>
<feature type="transmembrane region" description="Helical" evidence="6">
    <location>
        <begin position="64"/>
        <end position="86"/>
    </location>
</feature>
<dbReference type="PANTHER" id="PTHR30589:SF0">
    <property type="entry name" value="PHOSPHATIDYLGLYCEROL--PROLIPOPROTEIN DIACYLGLYCERYL TRANSFERASE"/>
    <property type="match status" value="1"/>
</dbReference>
<evidence type="ECO:0000256" key="1">
    <source>
        <dbReference type="ARBA" id="ARBA00022475"/>
    </source>
</evidence>
<dbReference type="GO" id="GO:0008961">
    <property type="term" value="F:phosphatidylglycerol-prolipoprotein diacylglyceryl transferase activity"/>
    <property type="evidence" value="ECO:0007669"/>
    <property type="project" value="InterPro"/>
</dbReference>
<keyword evidence="3 6" id="KW-0812">Transmembrane</keyword>
<feature type="transmembrane region" description="Helical" evidence="6">
    <location>
        <begin position="215"/>
        <end position="234"/>
    </location>
</feature>
<feature type="transmembrane region" description="Helical" evidence="6">
    <location>
        <begin position="26"/>
        <end position="44"/>
    </location>
</feature>
<dbReference type="HAMAP" id="MF_01147">
    <property type="entry name" value="Lgt"/>
    <property type="match status" value="1"/>
</dbReference>
<keyword evidence="1" id="KW-1003">Cell membrane</keyword>
<dbReference type="EMBL" id="UINC01010454">
    <property type="protein sequence ID" value="SVA46494.1"/>
    <property type="molecule type" value="Genomic_DNA"/>
</dbReference>
<evidence type="ECO:0000256" key="4">
    <source>
        <dbReference type="ARBA" id="ARBA00022989"/>
    </source>
</evidence>
<organism evidence="7">
    <name type="scientific">marine metagenome</name>
    <dbReference type="NCBI Taxonomy" id="408172"/>
    <lineage>
        <taxon>unclassified sequences</taxon>
        <taxon>metagenomes</taxon>
        <taxon>ecological metagenomes</taxon>
    </lineage>
</organism>
<feature type="transmembrane region" description="Helical" evidence="6">
    <location>
        <begin position="246"/>
        <end position="270"/>
    </location>
</feature>
<keyword evidence="5 6" id="KW-0472">Membrane</keyword>
<dbReference type="GO" id="GO:0042158">
    <property type="term" value="P:lipoprotein biosynthetic process"/>
    <property type="evidence" value="ECO:0007669"/>
    <property type="project" value="InterPro"/>
</dbReference>
<feature type="transmembrane region" description="Helical" evidence="6">
    <location>
        <begin position="106"/>
        <end position="130"/>
    </location>
</feature>
<dbReference type="InterPro" id="IPR001640">
    <property type="entry name" value="Lgt"/>
</dbReference>
<proteinExistence type="inferred from homology"/>
<dbReference type="PROSITE" id="PS01311">
    <property type="entry name" value="LGT"/>
    <property type="match status" value="1"/>
</dbReference>
<dbReference type="AlphaFoldDB" id="A0A381W1Z2"/>
<reference evidence="7" key="1">
    <citation type="submission" date="2018-05" db="EMBL/GenBank/DDBJ databases">
        <authorList>
            <person name="Lanie J.A."/>
            <person name="Ng W.-L."/>
            <person name="Kazmierczak K.M."/>
            <person name="Andrzejewski T.M."/>
            <person name="Davidsen T.M."/>
            <person name="Wayne K.J."/>
            <person name="Tettelin H."/>
            <person name="Glass J.I."/>
            <person name="Rusch D."/>
            <person name="Podicherti R."/>
            <person name="Tsui H.-C.T."/>
            <person name="Winkler M.E."/>
        </authorList>
    </citation>
    <scope>NUCLEOTIDE SEQUENCE</scope>
</reference>
<evidence type="ECO:0000256" key="2">
    <source>
        <dbReference type="ARBA" id="ARBA00022679"/>
    </source>
</evidence>
<gene>
    <name evidence="7" type="ORF">METZ01_LOCUS99348</name>
</gene>